<feature type="domain" description="Swt1-like HEPN" evidence="1">
    <location>
        <begin position="150"/>
        <end position="275"/>
    </location>
</feature>
<sequence>MEFTYQLPDKTEFLQALLTLMSNSPKIEVRMVYNIIKYATLEFRESTEFSQKVWNAYKLYITLRLPIDIYSKQQVMLEGYSSEIKNIAQTLLPADCGYYVWSVDIVPAFESARQGGLEVLSSSQNNDKLDILDKDIVEKGKKMSDAYLVMYCLENLLRDFIDRTLTNNYGQKYEEKITIANSVKNKVKSRINDEAKNKWLPLRGDSYVYYLDFNELGDIISNNWNDFKELLPSQEWIKAKVGELYNIRCLIAHNSYLDSTSIEVLNVDYKQMIKQIGK</sequence>
<dbReference type="RefSeq" id="WP_154533295.1">
    <property type="nucleotide sequence ID" value="NZ_VUNG01000004.1"/>
</dbReference>
<evidence type="ECO:0000313" key="3">
    <source>
        <dbReference type="Proteomes" id="UP000438914"/>
    </source>
</evidence>
<comment type="caution">
    <text evidence="2">The sequence shown here is derived from an EMBL/GenBank/DDBJ whole genome shotgun (WGS) entry which is preliminary data.</text>
</comment>
<evidence type="ECO:0000313" key="2">
    <source>
        <dbReference type="EMBL" id="MST83715.1"/>
    </source>
</evidence>
<organism evidence="2 3">
    <name type="scientific">Hallella mizrahii</name>
    <dbReference type="NCBI Taxonomy" id="2606637"/>
    <lineage>
        <taxon>Bacteria</taxon>
        <taxon>Pseudomonadati</taxon>
        <taxon>Bacteroidota</taxon>
        <taxon>Bacteroidia</taxon>
        <taxon>Bacteroidales</taxon>
        <taxon>Prevotellaceae</taxon>
        <taxon>Hallella</taxon>
    </lineage>
</organism>
<reference evidence="2 3" key="1">
    <citation type="submission" date="2019-08" db="EMBL/GenBank/DDBJ databases">
        <title>In-depth cultivation of the pig gut microbiome towards novel bacterial diversity and tailored functional studies.</title>
        <authorList>
            <person name="Wylensek D."/>
            <person name="Hitch T.C.A."/>
            <person name="Clavel T."/>
        </authorList>
    </citation>
    <scope>NUCLEOTIDE SEQUENCE [LARGE SCALE GENOMIC DNA]</scope>
    <source>
        <strain evidence="2 3">LKV-178-WT-2A</strain>
    </source>
</reference>
<evidence type="ECO:0000259" key="1">
    <source>
        <dbReference type="Pfam" id="PF18731"/>
    </source>
</evidence>
<gene>
    <name evidence="2" type="ORF">FYJ73_03305</name>
</gene>
<protein>
    <recommendedName>
        <fullName evidence="1">Swt1-like HEPN domain-containing protein</fullName>
    </recommendedName>
</protein>
<keyword evidence="3" id="KW-1185">Reference proteome</keyword>
<dbReference type="InterPro" id="IPR041650">
    <property type="entry name" value="HEPN_Swt1"/>
</dbReference>
<proteinExistence type="predicted"/>
<accession>A0A7K0KE05</accession>
<dbReference type="Proteomes" id="UP000438914">
    <property type="component" value="Unassembled WGS sequence"/>
</dbReference>
<dbReference type="AlphaFoldDB" id="A0A7K0KE05"/>
<dbReference type="EMBL" id="VUNG01000004">
    <property type="protein sequence ID" value="MST83715.1"/>
    <property type="molecule type" value="Genomic_DNA"/>
</dbReference>
<name>A0A7K0KE05_9BACT</name>
<dbReference type="Pfam" id="PF18731">
    <property type="entry name" value="HEPN_Swt1"/>
    <property type="match status" value="1"/>
</dbReference>